<name>A0AAD7W344_9TELE</name>
<keyword evidence="2" id="KW-1185">Reference proteome</keyword>
<dbReference type="Proteomes" id="UP001221898">
    <property type="component" value="Unassembled WGS sequence"/>
</dbReference>
<protein>
    <submittedName>
        <fullName evidence="1">Uncharacterized protein</fullName>
    </submittedName>
</protein>
<accession>A0AAD7W344</accession>
<reference evidence="1" key="1">
    <citation type="journal article" date="2023" name="Science">
        <title>Genome structures resolve the early diversification of teleost fishes.</title>
        <authorList>
            <person name="Parey E."/>
            <person name="Louis A."/>
            <person name="Montfort J."/>
            <person name="Bouchez O."/>
            <person name="Roques C."/>
            <person name="Iampietro C."/>
            <person name="Lluch J."/>
            <person name="Castinel A."/>
            <person name="Donnadieu C."/>
            <person name="Desvignes T."/>
            <person name="Floi Bucao C."/>
            <person name="Jouanno E."/>
            <person name="Wen M."/>
            <person name="Mejri S."/>
            <person name="Dirks R."/>
            <person name="Jansen H."/>
            <person name="Henkel C."/>
            <person name="Chen W.J."/>
            <person name="Zahm M."/>
            <person name="Cabau C."/>
            <person name="Klopp C."/>
            <person name="Thompson A.W."/>
            <person name="Robinson-Rechavi M."/>
            <person name="Braasch I."/>
            <person name="Lecointre G."/>
            <person name="Bobe J."/>
            <person name="Postlethwait J.H."/>
            <person name="Berthelot C."/>
            <person name="Roest Crollius H."/>
            <person name="Guiguen Y."/>
        </authorList>
    </citation>
    <scope>NUCLEOTIDE SEQUENCE</scope>
    <source>
        <strain evidence="1">NC1722</strain>
    </source>
</reference>
<comment type="caution">
    <text evidence="1">The sequence shown here is derived from an EMBL/GenBank/DDBJ whole genome shotgun (WGS) entry which is preliminary data.</text>
</comment>
<proteinExistence type="predicted"/>
<sequence>MRQSSVKREQSRTSRQQRHCDHSYTAWAFSPCAKYPQCSRVVLPGLLSSRHNRLQENVAPENGQTDGWMDGQMEPSAAALPKLGVKASVSALLSLSSKRLIESPHVGASWIKANIYVLIDGASSTATEKKNSAISSPPLNSAADQTLGDFLPQRHF</sequence>
<organism evidence="1 2">
    <name type="scientific">Aldrovandia affinis</name>
    <dbReference type="NCBI Taxonomy" id="143900"/>
    <lineage>
        <taxon>Eukaryota</taxon>
        <taxon>Metazoa</taxon>
        <taxon>Chordata</taxon>
        <taxon>Craniata</taxon>
        <taxon>Vertebrata</taxon>
        <taxon>Euteleostomi</taxon>
        <taxon>Actinopterygii</taxon>
        <taxon>Neopterygii</taxon>
        <taxon>Teleostei</taxon>
        <taxon>Notacanthiformes</taxon>
        <taxon>Halosauridae</taxon>
        <taxon>Aldrovandia</taxon>
    </lineage>
</organism>
<dbReference type="AlphaFoldDB" id="A0AAD7W344"/>
<evidence type="ECO:0000313" key="2">
    <source>
        <dbReference type="Proteomes" id="UP001221898"/>
    </source>
</evidence>
<evidence type="ECO:0000313" key="1">
    <source>
        <dbReference type="EMBL" id="KAJ8377855.1"/>
    </source>
</evidence>
<gene>
    <name evidence="1" type="ORF">AAFF_G00250870</name>
</gene>
<dbReference type="EMBL" id="JAINUG010000338">
    <property type="protein sequence ID" value="KAJ8377855.1"/>
    <property type="molecule type" value="Genomic_DNA"/>
</dbReference>